<dbReference type="PROSITE" id="PS00041">
    <property type="entry name" value="HTH_ARAC_FAMILY_1"/>
    <property type="match status" value="1"/>
</dbReference>
<proteinExistence type="predicted"/>
<dbReference type="InterPro" id="IPR009057">
    <property type="entry name" value="Homeodomain-like_sf"/>
</dbReference>
<dbReference type="InterPro" id="IPR037923">
    <property type="entry name" value="HTH-like"/>
</dbReference>
<reference evidence="5 6" key="1">
    <citation type="submission" date="2019-07" db="EMBL/GenBank/DDBJ databases">
        <title>Characterization of Brevibacillus brevis HK544, as a potential biocontrol agent.</title>
        <authorList>
            <person name="Kim H."/>
        </authorList>
    </citation>
    <scope>NUCLEOTIDE SEQUENCE [LARGE SCALE GENOMIC DNA]</scope>
    <source>
        <strain evidence="5 6">HK544</strain>
    </source>
</reference>
<evidence type="ECO:0000259" key="4">
    <source>
        <dbReference type="PROSITE" id="PS01124"/>
    </source>
</evidence>
<dbReference type="InterPro" id="IPR018060">
    <property type="entry name" value="HTH_AraC"/>
</dbReference>
<dbReference type="PANTHER" id="PTHR43280:SF29">
    <property type="entry name" value="ARAC-FAMILY TRANSCRIPTIONAL REGULATOR"/>
    <property type="match status" value="1"/>
</dbReference>
<dbReference type="GO" id="GO:0043565">
    <property type="term" value="F:sequence-specific DNA binding"/>
    <property type="evidence" value="ECO:0007669"/>
    <property type="project" value="InterPro"/>
</dbReference>
<protein>
    <submittedName>
        <fullName evidence="5">Helix-turn-helix domain-containing protein</fullName>
    </submittedName>
</protein>
<evidence type="ECO:0000256" key="1">
    <source>
        <dbReference type="ARBA" id="ARBA00023015"/>
    </source>
</evidence>
<feature type="domain" description="HTH araC/xylS-type" evidence="4">
    <location>
        <begin position="171"/>
        <end position="269"/>
    </location>
</feature>
<dbReference type="Pfam" id="PF12833">
    <property type="entry name" value="HTH_18"/>
    <property type="match status" value="1"/>
</dbReference>
<dbReference type="InterPro" id="IPR018062">
    <property type="entry name" value="HTH_AraC-typ_CS"/>
</dbReference>
<evidence type="ECO:0000313" key="6">
    <source>
        <dbReference type="Proteomes" id="UP000317713"/>
    </source>
</evidence>
<name>A0A517IDJ0_BREBE</name>
<dbReference type="EMBL" id="CP042161">
    <property type="protein sequence ID" value="QDS36942.1"/>
    <property type="molecule type" value="Genomic_DNA"/>
</dbReference>
<evidence type="ECO:0000256" key="2">
    <source>
        <dbReference type="ARBA" id="ARBA00023125"/>
    </source>
</evidence>
<keyword evidence="2" id="KW-0238">DNA-binding</keyword>
<evidence type="ECO:0000313" key="5">
    <source>
        <dbReference type="EMBL" id="QDS36942.1"/>
    </source>
</evidence>
<keyword evidence="1" id="KW-0805">Transcription regulation</keyword>
<dbReference type="SMART" id="SM00342">
    <property type="entry name" value="HTH_ARAC"/>
    <property type="match status" value="1"/>
</dbReference>
<keyword evidence="3" id="KW-0804">Transcription</keyword>
<dbReference type="Gene3D" id="1.10.10.60">
    <property type="entry name" value="Homeodomain-like"/>
    <property type="match status" value="2"/>
</dbReference>
<dbReference type="PROSITE" id="PS01124">
    <property type="entry name" value="HTH_ARAC_FAMILY_2"/>
    <property type="match status" value="1"/>
</dbReference>
<gene>
    <name evidence="5" type="ORF">FPS98_25005</name>
</gene>
<dbReference type="SUPFAM" id="SSF51215">
    <property type="entry name" value="Regulatory protein AraC"/>
    <property type="match status" value="1"/>
</dbReference>
<accession>A0A517IDJ0</accession>
<sequence>MKIDVDQLAEHFAHIPFQVEGIYRYARNPGVPYADYTDSFPGFVFPLTGKVQFQFNGTPYIFSPGKVVHGGARMKLAQKMFGNTNWEYILVLYRIYNSELEETSFSHQHFELSTGQSPRLIELIMRLWHVYNQPGGISMFQTEMLFRDVLNETLLCVVNRQNSCESQTLFERVSHYIHEYYDQSLTIASLAEQHNVNRNRLSYVFRRHAGMGPAEYILKHRINMAQEMLFTSDASVQQIAQTVGIADPFYFSRVFKKQLGISPTEYREKFINNP</sequence>
<dbReference type="SUPFAM" id="SSF46689">
    <property type="entry name" value="Homeodomain-like"/>
    <property type="match status" value="2"/>
</dbReference>
<dbReference type="PRINTS" id="PR00032">
    <property type="entry name" value="HTHARAC"/>
</dbReference>
<dbReference type="AlphaFoldDB" id="A0A517IDJ0"/>
<dbReference type="Proteomes" id="UP000317713">
    <property type="component" value="Chromosome"/>
</dbReference>
<dbReference type="PANTHER" id="PTHR43280">
    <property type="entry name" value="ARAC-FAMILY TRANSCRIPTIONAL REGULATOR"/>
    <property type="match status" value="1"/>
</dbReference>
<dbReference type="InterPro" id="IPR020449">
    <property type="entry name" value="Tscrpt_reg_AraC-type_HTH"/>
</dbReference>
<evidence type="ECO:0000256" key="3">
    <source>
        <dbReference type="ARBA" id="ARBA00023163"/>
    </source>
</evidence>
<dbReference type="GO" id="GO:0003700">
    <property type="term" value="F:DNA-binding transcription factor activity"/>
    <property type="evidence" value="ECO:0007669"/>
    <property type="project" value="InterPro"/>
</dbReference>
<dbReference type="RefSeq" id="WP_144618405.1">
    <property type="nucleotide sequence ID" value="NZ_CP042161.1"/>
</dbReference>
<organism evidence="5 6">
    <name type="scientific">Brevibacillus brevis</name>
    <name type="common">Bacillus brevis</name>
    <dbReference type="NCBI Taxonomy" id="1393"/>
    <lineage>
        <taxon>Bacteria</taxon>
        <taxon>Bacillati</taxon>
        <taxon>Bacillota</taxon>
        <taxon>Bacilli</taxon>
        <taxon>Bacillales</taxon>
        <taxon>Paenibacillaceae</taxon>
        <taxon>Brevibacillus</taxon>
    </lineage>
</organism>